<accession>A0A2H9ZW37</accession>
<comment type="similarity">
    <text evidence="1">Belongs to the ARG7 family.</text>
</comment>
<proteinExistence type="inferred from homology"/>
<dbReference type="Proteomes" id="UP000236161">
    <property type="component" value="Unassembled WGS sequence"/>
</dbReference>
<dbReference type="EMBL" id="KZ453122">
    <property type="protein sequence ID" value="PKA47528.1"/>
    <property type="molecule type" value="Genomic_DNA"/>
</dbReference>
<gene>
    <name evidence="2" type="ORF">AXF42_Ash014724</name>
</gene>
<keyword evidence="3" id="KW-1185">Reference proteome</keyword>
<dbReference type="STRING" id="1088818.A0A2H9ZW37"/>
<reference evidence="2 3" key="1">
    <citation type="journal article" date="2017" name="Nature">
        <title>The Apostasia genome and the evolution of orchids.</title>
        <authorList>
            <person name="Zhang G.Q."/>
            <person name="Liu K.W."/>
            <person name="Li Z."/>
            <person name="Lohaus R."/>
            <person name="Hsiao Y.Y."/>
            <person name="Niu S.C."/>
            <person name="Wang J.Y."/>
            <person name="Lin Y.C."/>
            <person name="Xu Q."/>
            <person name="Chen L.J."/>
            <person name="Yoshida K."/>
            <person name="Fujiwara S."/>
            <person name="Wang Z.W."/>
            <person name="Zhang Y.Q."/>
            <person name="Mitsuda N."/>
            <person name="Wang M."/>
            <person name="Liu G.H."/>
            <person name="Pecoraro L."/>
            <person name="Huang H.X."/>
            <person name="Xiao X.J."/>
            <person name="Lin M."/>
            <person name="Wu X.Y."/>
            <person name="Wu W.L."/>
            <person name="Chen Y.Y."/>
            <person name="Chang S.B."/>
            <person name="Sakamoto S."/>
            <person name="Ohme-Takagi M."/>
            <person name="Yagi M."/>
            <person name="Zeng S.J."/>
            <person name="Shen C.Y."/>
            <person name="Yeh C.M."/>
            <person name="Luo Y.B."/>
            <person name="Tsai W.C."/>
            <person name="Van de Peer Y."/>
            <person name="Liu Z.J."/>
        </authorList>
    </citation>
    <scope>NUCLEOTIDE SEQUENCE [LARGE SCALE GENOMIC DNA]</scope>
    <source>
        <strain evidence="3">cv. Shenzhen</strain>
        <tissue evidence="2">Stem</tissue>
    </source>
</reference>
<evidence type="ECO:0000313" key="2">
    <source>
        <dbReference type="EMBL" id="PKA47528.1"/>
    </source>
</evidence>
<dbReference type="GO" id="GO:0009733">
    <property type="term" value="P:response to auxin"/>
    <property type="evidence" value="ECO:0007669"/>
    <property type="project" value="InterPro"/>
</dbReference>
<dbReference type="PANTHER" id="PTHR31374">
    <property type="entry name" value="AUXIN-INDUCED PROTEIN-LIKE-RELATED"/>
    <property type="match status" value="1"/>
</dbReference>
<dbReference type="OrthoDB" id="1916968at2759"/>
<protein>
    <submittedName>
        <fullName evidence="2">Auxin-induced protein 15A</fullName>
    </submittedName>
</protein>
<name>A0A2H9ZW37_9ASPA</name>
<sequence>MLRLTKLTRRALGLAGLKAESHGRRLLRRRALGYEKLASSFFSPEAAPPAGHLPVYVGEERRRFVIPTRFLSHPLFSMLLEKARQEYGFQQRSGLAFPCSVSVFVEVVWAVERFHGSFDLEKLAGKLF</sequence>
<evidence type="ECO:0000313" key="3">
    <source>
        <dbReference type="Proteomes" id="UP000236161"/>
    </source>
</evidence>
<dbReference type="InterPro" id="IPR003676">
    <property type="entry name" value="SAUR_fam"/>
</dbReference>
<organism evidence="2 3">
    <name type="scientific">Apostasia shenzhenica</name>
    <dbReference type="NCBI Taxonomy" id="1088818"/>
    <lineage>
        <taxon>Eukaryota</taxon>
        <taxon>Viridiplantae</taxon>
        <taxon>Streptophyta</taxon>
        <taxon>Embryophyta</taxon>
        <taxon>Tracheophyta</taxon>
        <taxon>Spermatophyta</taxon>
        <taxon>Magnoliopsida</taxon>
        <taxon>Liliopsida</taxon>
        <taxon>Asparagales</taxon>
        <taxon>Orchidaceae</taxon>
        <taxon>Apostasioideae</taxon>
        <taxon>Apostasia</taxon>
    </lineage>
</organism>
<dbReference type="AlphaFoldDB" id="A0A2H9ZW37"/>
<evidence type="ECO:0000256" key="1">
    <source>
        <dbReference type="ARBA" id="ARBA00006974"/>
    </source>
</evidence>
<dbReference type="PANTHER" id="PTHR31374:SF28">
    <property type="entry name" value="SAUR-LIKE AUXIN-RESPONSIVE PROTEIN FAMILY"/>
    <property type="match status" value="1"/>
</dbReference>
<dbReference type="Pfam" id="PF02519">
    <property type="entry name" value="Auxin_inducible"/>
    <property type="match status" value="1"/>
</dbReference>